<dbReference type="SUPFAM" id="SSF63748">
    <property type="entry name" value="Tudor/PWWP/MBT"/>
    <property type="match status" value="1"/>
</dbReference>
<proteinExistence type="predicted"/>
<dbReference type="InterPro" id="IPR035437">
    <property type="entry name" value="SNase_OB-fold_sf"/>
</dbReference>
<feature type="region of interest" description="Disordered" evidence="1">
    <location>
        <begin position="1"/>
        <end position="28"/>
    </location>
</feature>
<dbReference type="Proteomes" id="UP001432322">
    <property type="component" value="Unassembled WGS sequence"/>
</dbReference>
<feature type="non-terminal residue" evidence="2">
    <location>
        <position position="1"/>
    </location>
</feature>
<accession>A0AAV5W2E6</accession>
<organism evidence="2 3">
    <name type="scientific">Pristionchus fissidentatus</name>
    <dbReference type="NCBI Taxonomy" id="1538716"/>
    <lineage>
        <taxon>Eukaryota</taxon>
        <taxon>Metazoa</taxon>
        <taxon>Ecdysozoa</taxon>
        <taxon>Nematoda</taxon>
        <taxon>Chromadorea</taxon>
        <taxon>Rhabditida</taxon>
        <taxon>Rhabditina</taxon>
        <taxon>Diplogasteromorpha</taxon>
        <taxon>Diplogasteroidea</taxon>
        <taxon>Neodiplogasteridae</taxon>
        <taxon>Pristionchus</taxon>
    </lineage>
</organism>
<dbReference type="CDD" id="cd20379">
    <property type="entry name" value="Tudor_dTUD-like"/>
    <property type="match status" value="1"/>
</dbReference>
<evidence type="ECO:0000313" key="2">
    <source>
        <dbReference type="EMBL" id="GMT24880.1"/>
    </source>
</evidence>
<dbReference type="Gene3D" id="2.30.30.140">
    <property type="match status" value="1"/>
</dbReference>
<sequence>EEEENDENQEPVSPRSMLGDAEAMQNADTQLKEYSAQLDAFYSKDGNRKQINKNEIEAEFADGHRVFAVCQATSERAEYTGEWQRVEILIPDEFATVRFLDSGGTDMVMYGHLFHIHPEHTEWRAQCVQLCVHGLQLAGGDKDESWTSATVVSQARHASIENFHRLMREDLPMVMSVIPNSFIPDFARDNFGNTPQKKAYERAGVIFVETLKAHGRNEEIVSGMCTVAGRDGTITAMRNPNAPFPRKTPIEF</sequence>
<reference evidence="2" key="1">
    <citation type="submission" date="2023-10" db="EMBL/GenBank/DDBJ databases">
        <title>Genome assembly of Pristionchus species.</title>
        <authorList>
            <person name="Yoshida K."/>
            <person name="Sommer R.J."/>
        </authorList>
    </citation>
    <scope>NUCLEOTIDE SEQUENCE</scope>
    <source>
        <strain evidence="2">RS5133</strain>
    </source>
</reference>
<dbReference type="AlphaFoldDB" id="A0AAV5W2E6"/>
<evidence type="ECO:0000256" key="1">
    <source>
        <dbReference type="SAM" id="MobiDB-lite"/>
    </source>
</evidence>
<protein>
    <submittedName>
        <fullName evidence="2">Uncharacterized protein</fullName>
    </submittedName>
</protein>
<dbReference type="EMBL" id="BTSY01000004">
    <property type="protein sequence ID" value="GMT24880.1"/>
    <property type="molecule type" value="Genomic_DNA"/>
</dbReference>
<dbReference type="Gene3D" id="2.40.50.90">
    <property type="match status" value="1"/>
</dbReference>
<gene>
    <name evidence="2" type="ORF">PFISCL1PPCAC_16177</name>
</gene>
<keyword evidence="3" id="KW-1185">Reference proteome</keyword>
<evidence type="ECO:0000313" key="3">
    <source>
        <dbReference type="Proteomes" id="UP001432322"/>
    </source>
</evidence>
<name>A0AAV5W2E6_9BILA</name>
<comment type="caution">
    <text evidence="2">The sequence shown here is derived from an EMBL/GenBank/DDBJ whole genome shotgun (WGS) entry which is preliminary data.</text>
</comment>